<dbReference type="Pfam" id="PF00651">
    <property type="entry name" value="BTB"/>
    <property type="match status" value="1"/>
</dbReference>
<protein>
    <recommendedName>
        <fullName evidence="1">BTB domain-containing protein</fullName>
    </recommendedName>
</protein>
<dbReference type="OrthoDB" id="6359816at2759"/>
<dbReference type="EMBL" id="JEMT01003868">
    <property type="protein sequence ID" value="EXX79382.1"/>
    <property type="molecule type" value="Genomic_DNA"/>
</dbReference>
<proteinExistence type="predicted"/>
<evidence type="ECO:0000313" key="5">
    <source>
        <dbReference type="Proteomes" id="UP000022910"/>
    </source>
</evidence>
<dbReference type="GO" id="GO:0005737">
    <property type="term" value="C:cytoplasm"/>
    <property type="evidence" value="ECO:0007669"/>
    <property type="project" value="TreeGrafter"/>
</dbReference>
<evidence type="ECO:0000313" key="4">
    <source>
        <dbReference type="EMBL" id="EXX79382.1"/>
    </source>
</evidence>
<dbReference type="InterPro" id="IPR052407">
    <property type="entry name" value="BTB_POZ_domain_cont_9"/>
</dbReference>
<evidence type="ECO:0000259" key="1">
    <source>
        <dbReference type="PROSITE" id="PS50097"/>
    </source>
</evidence>
<dbReference type="InterPro" id="IPR043136">
    <property type="entry name" value="B30.2/SPRY_sf"/>
</dbReference>
<dbReference type="InterPro" id="IPR013320">
    <property type="entry name" value="ConA-like_dom_sf"/>
</dbReference>
<feature type="domain" description="BTB" evidence="1">
    <location>
        <begin position="21"/>
        <end position="89"/>
    </location>
</feature>
<dbReference type="InterPro" id="IPR011333">
    <property type="entry name" value="SKP1/BTB/POZ_sf"/>
</dbReference>
<dbReference type="HOGENOM" id="CLU_027011_1_0_1"/>
<dbReference type="EMBL" id="JEMT01003868">
    <property type="protein sequence ID" value="EXX79381.1"/>
    <property type="molecule type" value="Genomic_DNA"/>
</dbReference>
<dbReference type="SUPFAM" id="SSF49899">
    <property type="entry name" value="Concanavalin A-like lectins/glucanases"/>
    <property type="match status" value="1"/>
</dbReference>
<comment type="caution">
    <text evidence="4">The sequence shown here is derived from an EMBL/GenBank/DDBJ whole genome shotgun (WGS) entry which is preliminary data.</text>
</comment>
<sequence>MTRGDSLKEDLRLLINNKMYSDIEISCEDEKILYGCRAILAARSEMFNKLLYNGMKESIETKISFPEINSSSMEIILEYLYTGSIKEETLTKDNIIETFNAADYFHLLDLRKSVENIFINNLKENYANSCLPELLSKVVKTMSLTEDNIFLDLLIKAISAIPLNTIEFDRLSIEGLKCLLSYTHDKEIPFVTPEYEVFRYSAILAAKQVSNDAYHTIMKQLPTLEQSEQMEQLSHLNSLQVEKKLIADNQKVASELEHLVEFINFKRIEGRILVNIIEPLEITPNEVILDVYRHNTLSINSDSNDIRGIPIYRLNDSDLVFDESVCSSKLTIEDGGKVVQASANCVKHQSARINMLLENKRIFEWDVIVEKNCRFIYIGVCSSENFNYEGFAGSQPTGWVVGSCGSCCNSGVWTNNYCPSLKDGTKITVHLNMYKSTCAFTINGIKYREVPSWNNLPSRLYPVVSLLYPGRLRIQPHQKEI</sequence>
<dbReference type="PANTHER" id="PTHR46306">
    <property type="entry name" value="BTB/POZ DOMAIN-CONTAINING PROTEIN 9"/>
    <property type="match status" value="1"/>
</dbReference>
<dbReference type="SMART" id="SM00225">
    <property type="entry name" value="BTB"/>
    <property type="match status" value="1"/>
</dbReference>
<dbReference type="Gene3D" id="3.30.710.10">
    <property type="entry name" value="Potassium Channel Kv1.1, Chain A"/>
    <property type="match status" value="1"/>
</dbReference>
<dbReference type="EMBL" id="JEMT01022917">
    <property type="protein sequence ID" value="EXX64689.1"/>
    <property type="molecule type" value="Genomic_DNA"/>
</dbReference>
<dbReference type="Proteomes" id="UP000022910">
    <property type="component" value="Unassembled WGS sequence"/>
</dbReference>
<name>A0A015KC65_RHIIW</name>
<dbReference type="InterPro" id="IPR000210">
    <property type="entry name" value="BTB/POZ_dom"/>
</dbReference>
<keyword evidence="5" id="KW-1185">Reference proteome</keyword>
<gene>
    <name evidence="3" type="ORF">RirG_006130</name>
    <name evidence="4" type="ORF">RirG_006140</name>
    <name evidence="2" type="ORF">RirG_140410</name>
</gene>
<dbReference type="Gene3D" id="2.60.120.920">
    <property type="match status" value="1"/>
</dbReference>
<dbReference type="PROSITE" id="PS50097">
    <property type="entry name" value="BTB"/>
    <property type="match status" value="1"/>
</dbReference>
<dbReference type="AlphaFoldDB" id="A0A015KC65"/>
<dbReference type="PANTHER" id="PTHR46306:SF1">
    <property type="entry name" value="BTB_POZ DOMAIN-CONTAINING PROTEIN 9"/>
    <property type="match status" value="1"/>
</dbReference>
<evidence type="ECO:0000313" key="3">
    <source>
        <dbReference type="EMBL" id="EXX79381.1"/>
    </source>
</evidence>
<reference evidence="4 5" key="1">
    <citation type="submission" date="2014-02" db="EMBL/GenBank/DDBJ databases">
        <title>Single nucleus genome sequencing reveals high similarity among nuclei of an endomycorrhizal fungus.</title>
        <authorList>
            <person name="Lin K."/>
            <person name="Geurts R."/>
            <person name="Zhang Z."/>
            <person name="Limpens E."/>
            <person name="Saunders D.G."/>
            <person name="Mu D."/>
            <person name="Pang E."/>
            <person name="Cao H."/>
            <person name="Cha H."/>
            <person name="Lin T."/>
            <person name="Zhou Q."/>
            <person name="Shang Y."/>
            <person name="Li Y."/>
            <person name="Ivanov S."/>
            <person name="Sharma T."/>
            <person name="Velzen R.V."/>
            <person name="Ruijter N.D."/>
            <person name="Aanen D.K."/>
            <person name="Win J."/>
            <person name="Kamoun S."/>
            <person name="Bisseling T."/>
            <person name="Huang S."/>
        </authorList>
    </citation>
    <scope>NUCLEOTIDE SEQUENCE [LARGE SCALE GENOMIC DNA]</scope>
    <source>
        <strain evidence="4">DAOM 197198w</strain>
        <strain evidence="5">DAOM197198w</strain>
    </source>
</reference>
<dbReference type="SUPFAM" id="SSF54695">
    <property type="entry name" value="POZ domain"/>
    <property type="match status" value="1"/>
</dbReference>
<accession>A0A015KC65</accession>
<organism evidence="4 5">
    <name type="scientific">Rhizophagus irregularis (strain DAOM 197198w)</name>
    <name type="common">Glomus intraradices</name>
    <dbReference type="NCBI Taxonomy" id="1432141"/>
    <lineage>
        <taxon>Eukaryota</taxon>
        <taxon>Fungi</taxon>
        <taxon>Fungi incertae sedis</taxon>
        <taxon>Mucoromycota</taxon>
        <taxon>Glomeromycotina</taxon>
        <taxon>Glomeromycetes</taxon>
        <taxon>Glomerales</taxon>
        <taxon>Glomeraceae</taxon>
        <taxon>Rhizophagus</taxon>
    </lineage>
</organism>
<evidence type="ECO:0000313" key="2">
    <source>
        <dbReference type="EMBL" id="EXX64689.1"/>
    </source>
</evidence>